<name>A0ABS8AXB5_9BACT</name>
<feature type="signal peptide" evidence="1">
    <location>
        <begin position="1"/>
        <end position="20"/>
    </location>
</feature>
<feature type="chain" id="PRO_5046938360" description="Outer membrane protein beta-barrel domain-containing protein" evidence="1">
    <location>
        <begin position="21"/>
        <end position="229"/>
    </location>
</feature>
<organism evidence="2 3">
    <name type="scientific">Hymenobacter lucidus</name>
    <dbReference type="NCBI Taxonomy" id="2880930"/>
    <lineage>
        <taxon>Bacteria</taxon>
        <taxon>Pseudomonadati</taxon>
        <taxon>Bacteroidota</taxon>
        <taxon>Cytophagia</taxon>
        <taxon>Cytophagales</taxon>
        <taxon>Hymenobacteraceae</taxon>
        <taxon>Hymenobacter</taxon>
    </lineage>
</organism>
<evidence type="ECO:0000256" key="1">
    <source>
        <dbReference type="SAM" id="SignalP"/>
    </source>
</evidence>
<evidence type="ECO:0000313" key="3">
    <source>
        <dbReference type="Proteomes" id="UP001165296"/>
    </source>
</evidence>
<gene>
    <name evidence="2" type="ORF">LGH74_20840</name>
</gene>
<reference evidence="2" key="1">
    <citation type="submission" date="2021-10" db="EMBL/GenBank/DDBJ databases">
        <authorList>
            <person name="Dean J.D."/>
            <person name="Kim M.K."/>
            <person name="Newey C.N."/>
            <person name="Stoker T.S."/>
            <person name="Thompson D.W."/>
            <person name="Grose J.H."/>
        </authorList>
    </citation>
    <scope>NUCLEOTIDE SEQUENCE</scope>
    <source>
        <strain evidence="2">BT178</strain>
    </source>
</reference>
<proteinExistence type="predicted"/>
<accession>A0ABS8AXB5</accession>
<keyword evidence="1" id="KW-0732">Signal</keyword>
<dbReference type="Proteomes" id="UP001165296">
    <property type="component" value="Unassembled WGS sequence"/>
</dbReference>
<sequence>MKKFIWAAMLLSGSTLAAHAQTIAAGTVSLGGSVGYSSNKNTFNTTFNNVNYSGEQKSSTFHITPSVGYFFADNIAAGLQLGYSAYSTRTTQTPNNGPVPPELDPTTNFSAGAYVQYYKMITEQFGVVGTLNGGYQNEKDYDYINNSTQISERKGSGLYTSLTPSIVFFPIPKLGLSASVGGLGYSRMSYDYPTNSGTVPAGYENKTSSLGASFGLDQLQFGGTFYFGR</sequence>
<evidence type="ECO:0008006" key="4">
    <source>
        <dbReference type="Google" id="ProtNLM"/>
    </source>
</evidence>
<evidence type="ECO:0000313" key="2">
    <source>
        <dbReference type="EMBL" id="MCB2410452.1"/>
    </source>
</evidence>
<dbReference type="RefSeq" id="WP_226179349.1">
    <property type="nucleotide sequence ID" value="NZ_JAJADR010000007.1"/>
</dbReference>
<dbReference type="EMBL" id="JAJADR010000007">
    <property type="protein sequence ID" value="MCB2410452.1"/>
    <property type="molecule type" value="Genomic_DNA"/>
</dbReference>
<keyword evidence="3" id="KW-1185">Reference proteome</keyword>
<protein>
    <recommendedName>
        <fullName evidence="4">Outer membrane protein beta-barrel domain-containing protein</fullName>
    </recommendedName>
</protein>
<comment type="caution">
    <text evidence="2">The sequence shown here is derived from an EMBL/GenBank/DDBJ whole genome shotgun (WGS) entry which is preliminary data.</text>
</comment>